<dbReference type="OrthoDB" id="10001068at2759"/>
<dbReference type="Pfam" id="PF22807">
    <property type="entry name" value="TrAA12"/>
    <property type="match status" value="2"/>
</dbReference>
<dbReference type="PANTHER" id="PTHR19328:SF55">
    <property type="entry name" value="BLR6566 PROTEIN"/>
    <property type="match status" value="1"/>
</dbReference>
<feature type="domain" description="Pyrroloquinoline quinone-dependent pyranose dehydrogenase beta-propeller" evidence="2">
    <location>
        <begin position="302"/>
        <end position="410"/>
    </location>
</feature>
<evidence type="ECO:0000313" key="4">
    <source>
        <dbReference type="Proteomes" id="UP000663882"/>
    </source>
</evidence>
<dbReference type="InterPro" id="IPR011041">
    <property type="entry name" value="Quinoprot_gluc/sorb_DH_b-prop"/>
</dbReference>
<gene>
    <name evidence="3" type="ORF">RFH988_LOCUS29267</name>
</gene>
<evidence type="ECO:0000259" key="2">
    <source>
        <dbReference type="Pfam" id="PF22807"/>
    </source>
</evidence>
<dbReference type="PANTHER" id="PTHR19328">
    <property type="entry name" value="HEDGEHOG-INTERACTING PROTEIN"/>
    <property type="match status" value="1"/>
</dbReference>
<feature type="chain" id="PRO_5032919915" description="Pyrroloquinoline quinone-dependent pyranose dehydrogenase beta-propeller domain-containing protein" evidence="1">
    <location>
        <begin position="24"/>
        <end position="449"/>
    </location>
</feature>
<dbReference type="InterPro" id="IPR011042">
    <property type="entry name" value="6-blade_b-propeller_TolB-like"/>
</dbReference>
<dbReference type="AlphaFoldDB" id="A0A815D3P0"/>
<feature type="signal peptide" evidence="1">
    <location>
        <begin position="1"/>
        <end position="23"/>
    </location>
</feature>
<name>A0A815D3P0_9BILA</name>
<evidence type="ECO:0000313" key="3">
    <source>
        <dbReference type="EMBL" id="CAF1292008.1"/>
    </source>
</evidence>
<reference evidence="3" key="1">
    <citation type="submission" date="2021-02" db="EMBL/GenBank/DDBJ databases">
        <authorList>
            <person name="Nowell W R."/>
        </authorList>
    </citation>
    <scope>NUCLEOTIDE SEQUENCE</scope>
</reference>
<comment type="caution">
    <text evidence="3">The sequence shown here is derived from an EMBL/GenBank/DDBJ whole genome shotgun (WGS) entry which is preliminary data.</text>
</comment>
<dbReference type="EMBL" id="CAJNOO010002720">
    <property type="protein sequence ID" value="CAF1292008.1"/>
    <property type="molecule type" value="Genomic_DNA"/>
</dbReference>
<dbReference type="Gene3D" id="2.120.10.30">
    <property type="entry name" value="TolB, C-terminal domain"/>
    <property type="match status" value="1"/>
</dbReference>
<feature type="domain" description="Pyrroloquinoline quinone-dependent pyranose dehydrogenase beta-propeller" evidence="2">
    <location>
        <begin position="67"/>
        <end position="252"/>
    </location>
</feature>
<sequence>MSSPSIFHLVSLLFLLLCHRINCKNVTFVTQPIRITIADLPRPNASSSASKSPRIITVPANPLLYIPDGFTVKLYMSGLTSPRYLIYTPTNDILVSESSANRISCLVDNDQDGYPDQRLTFADSSNGLNYPFGMAFFNGSFYVGNRDAIRLYSWTMGSRQITGTGQIIISYPQNGHSTRTIVISPIDNRMFVSIGSASNVDVESLPRASIQQANLNGSNQTTFAYGLRNPVGLAFHPITKDLYATCQERDALGDDLVPDFFSRIQQNDFYGWPFAYMSPNLIDPRRVLNNGTSQRPDLVSLTRTPDVLFQAHSAALDMRFYTGDQFPSRYRNGAFAAFHGSWNRNSGTGYKIIFIPFDNNTNRPMGYYEDFVYGFLTNPSGPDTFGRPVGLLVLKDGSLLFSEDGNNRLYQNAHILQNRYHPLHINRLNSINCIAGAQNLFWKKFISFS</sequence>
<proteinExistence type="predicted"/>
<dbReference type="SUPFAM" id="SSF50952">
    <property type="entry name" value="Soluble quinoprotein glucose dehydrogenase"/>
    <property type="match status" value="1"/>
</dbReference>
<organism evidence="3 4">
    <name type="scientific">Rotaria sordida</name>
    <dbReference type="NCBI Taxonomy" id="392033"/>
    <lineage>
        <taxon>Eukaryota</taxon>
        <taxon>Metazoa</taxon>
        <taxon>Spiralia</taxon>
        <taxon>Gnathifera</taxon>
        <taxon>Rotifera</taxon>
        <taxon>Eurotatoria</taxon>
        <taxon>Bdelloidea</taxon>
        <taxon>Philodinida</taxon>
        <taxon>Philodinidae</taxon>
        <taxon>Rotaria</taxon>
    </lineage>
</organism>
<dbReference type="Proteomes" id="UP000663882">
    <property type="component" value="Unassembled WGS sequence"/>
</dbReference>
<dbReference type="InterPro" id="IPR054539">
    <property type="entry name" value="Beta-prop_PDH"/>
</dbReference>
<protein>
    <recommendedName>
        <fullName evidence="2">Pyrroloquinoline quinone-dependent pyranose dehydrogenase beta-propeller domain-containing protein</fullName>
    </recommendedName>
</protein>
<keyword evidence="1" id="KW-0732">Signal</keyword>
<evidence type="ECO:0000256" key="1">
    <source>
        <dbReference type="SAM" id="SignalP"/>
    </source>
</evidence>
<accession>A0A815D3P0</accession>